<dbReference type="SMART" id="SM00848">
    <property type="entry name" value="Inhibitor_I29"/>
    <property type="match status" value="1"/>
</dbReference>
<keyword evidence="5" id="KW-1185">Reference proteome</keyword>
<dbReference type="CDD" id="cd02248">
    <property type="entry name" value="Peptidase_C1A"/>
    <property type="match status" value="1"/>
</dbReference>
<feature type="chain" id="PRO_5037171924" evidence="2">
    <location>
        <begin position="18"/>
        <end position="344"/>
    </location>
</feature>
<dbReference type="PRINTS" id="PR00705">
    <property type="entry name" value="PAPAIN"/>
</dbReference>
<dbReference type="InterPro" id="IPR000668">
    <property type="entry name" value="Peptidase_C1A_C"/>
</dbReference>
<dbReference type="Proteomes" id="UP000887540">
    <property type="component" value="Unplaced"/>
</dbReference>
<sequence length="344" mass="38491">MWSVLLGLLGLVCISYQTPLAGRIDYQTEFNNFVQKFERNYENDAERTFRFNTFVQNVDKMLEDSKKMPTAKFGINKFADWTKEEKAKLNGLPKRTRPMSKLDKLSSKSSNYSLPQSFDWRSRNVVTPVKNQGQCGSCWTFQTVAIIESHTILSGQRAVILSEQELVDCDKLDQSDGCNGGWPNAGLVYAVEHGLPTEKAYPYKAVNQDCHARYGGNGRTYIKNWEFLGPDENAAAYQLMQLGPIGYNIYVPDSLFNYQTGVWWPSDADCKAAEDSHAITIVGFGTENGVPYWLIKNSWGANWGGLGGYFKMHRGNLTCASGYGIGDDSGDFGDGNEWFVAATL</sequence>
<protein>
    <submittedName>
        <fullName evidence="6">Uncharacterized protein</fullName>
    </submittedName>
</protein>
<dbReference type="SMART" id="SM00645">
    <property type="entry name" value="Pept_C1"/>
    <property type="match status" value="1"/>
</dbReference>
<dbReference type="PANTHER" id="PTHR12411">
    <property type="entry name" value="CYSTEINE PROTEASE FAMILY C1-RELATED"/>
    <property type="match status" value="1"/>
</dbReference>
<dbReference type="SUPFAM" id="SSF54001">
    <property type="entry name" value="Cysteine proteinases"/>
    <property type="match status" value="1"/>
</dbReference>
<dbReference type="WBParaSite" id="ACRNAN_Path_1274.g4983.t1">
    <property type="protein sequence ID" value="ACRNAN_Path_1274.g4983.t1"/>
    <property type="gene ID" value="ACRNAN_Path_1274.g4983"/>
</dbReference>
<dbReference type="Pfam" id="PF00112">
    <property type="entry name" value="Peptidase_C1"/>
    <property type="match status" value="1"/>
</dbReference>
<comment type="similarity">
    <text evidence="1">Belongs to the peptidase C1 family.</text>
</comment>
<dbReference type="InterPro" id="IPR039417">
    <property type="entry name" value="Peptidase_C1A_papain-like"/>
</dbReference>
<dbReference type="InterPro" id="IPR013201">
    <property type="entry name" value="Prot_inhib_I29"/>
</dbReference>
<dbReference type="FunFam" id="3.90.70.10:FF:000103">
    <property type="entry name" value="Hypothetical LOC496748"/>
    <property type="match status" value="1"/>
</dbReference>
<proteinExistence type="inferred from homology"/>
<evidence type="ECO:0000313" key="6">
    <source>
        <dbReference type="WBParaSite" id="ACRNAN_Path_1274.g4983.t1"/>
    </source>
</evidence>
<evidence type="ECO:0000256" key="1">
    <source>
        <dbReference type="ARBA" id="ARBA00008455"/>
    </source>
</evidence>
<dbReference type="AlphaFoldDB" id="A0A914BY71"/>
<dbReference type="InterPro" id="IPR013128">
    <property type="entry name" value="Peptidase_C1A"/>
</dbReference>
<dbReference type="GO" id="GO:0008234">
    <property type="term" value="F:cysteine-type peptidase activity"/>
    <property type="evidence" value="ECO:0007669"/>
    <property type="project" value="InterPro"/>
</dbReference>
<dbReference type="GO" id="GO:0006508">
    <property type="term" value="P:proteolysis"/>
    <property type="evidence" value="ECO:0007669"/>
    <property type="project" value="InterPro"/>
</dbReference>
<evidence type="ECO:0000313" key="5">
    <source>
        <dbReference type="Proteomes" id="UP000887540"/>
    </source>
</evidence>
<keyword evidence="2" id="KW-0732">Signal</keyword>
<evidence type="ECO:0000259" key="3">
    <source>
        <dbReference type="SMART" id="SM00645"/>
    </source>
</evidence>
<reference evidence="6" key="1">
    <citation type="submission" date="2022-11" db="UniProtKB">
        <authorList>
            <consortium name="WormBaseParasite"/>
        </authorList>
    </citation>
    <scope>IDENTIFICATION</scope>
</reference>
<dbReference type="InterPro" id="IPR038765">
    <property type="entry name" value="Papain-like_cys_pep_sf"/>
</dbReference>
<accession>A0A914BY71</accession>
<feature type="signal peptide" evidence="2">
    <location>
        <begin position="1"/>
        <end position="17"/>
    </location>
</feature>
<organism evidence="5 6">
    <name type="scientific">Acrobeloides nanus</name>
    <dbReference type="NCBI Taxonomy" id="290746"/>
    <lineage>
        <taxon>Eukaryota</taxon>
        <taxon>Metazoa</taxon>
        <taxon>Ecdysozoa</taxon>
        <taxon>Nematoda</taxon>
        <taxon>Chromadorea</taxon>
        <taxon>Rhabditida</taxon>
        <taxon>Tylenchina</taxon>
        <taxon>Cephalobomorpha</taxon>
        <taxon>Cephaloboidea</taxon>
        <taxon>Cephalobidae</taxon>
        <taxon>Acrobeloides</taxon>
    </lineage>
</organism>
<feature type="domain" description="Cathepsin propeptide inhibitor" evidence="4">
    <location>
        <begin position="30"/>
        <end position="86"/>
    </location>
</feature>
<evidence type="ECO:0000256" key="2">
    <source>
        <dbReference type="SAM" id="SignalP"/>
    </source>
</evidence>
<feature type="domain" description="Peptidase C1A papain C-terminal" evidence="3">
    <location>
        <begin position="114"/>
        <end position="325"/>
    </location>
</feature>
<dbReference type="Pfam" id="PF08246">
    <property type="entry name" value="Inhibitor_I29"/>
    <property type="match status" value="1"/>
</dbReference>
<evidence type="ECO:0000259" key="4">
    <source>
        <dbReference type="SMART" id="SM00848"/>
    </source>
</evidence>
<name>A0A914BY71_9BILA</name>
<dbReference type="Gene3D" id="3.90.70.10">
    <property type="entry name" value="Cysteine proteinases"/>
    <property type="match status" value="1"/>
</dbReference>